<dbReference type="Proteomes" id="UP000784294">
    <property type="component" value="Unassembled WGS sequence"/>
</dbReference>
<feature type="region of interest" description="Disordered" evidence="1">
    <location>
        <begin position="33"/>
        <end position="126"/>
    </location>
</feature>
<keyword evidence="3" id="KW-1185">Reference proteome</keyword>
<feature type="compositionally biased region" description="Pro residues" evidence="1">
    <location>
        <begin position="66"/>
        <end position="85"/>
    </location>
</feature>
<dbReference type="AlphaFoldDB" id="A0A3S5CCL1"/>
<evidence type="ECO:0000256" key="1">
    <source>
        <dbReference type="SAM" id="MobiDB-lite"/>
    </source>
</evidence>
<sequence>MHLQIDSLATPVESYYRLSHALSEVRKVMLPESGEIPPPPWGNQASPVPRGGGPMRGRHPRGRGFPPGPGFPPAPTSFPPPPNGTPPGSRGRGLRGRGIGWVSRGGQVASNGTASSQSATTGDYGNGVDAYPYPQIKFEGEYENAGYEDFGTGYATFNQSLNIFNPGQSETWGKMGGSDARGRGRGRGRSHPYARPALKDDAQ</sequence>
<reference evidence="2" key="1">
    <citation type="submission" date="2018-11" db="EMBL/GenBank/DDBJ databases">
        <authorList>
            <consortium name="Pathogen Informatics"/>
        </authorList>
    </citation>
    <scope>NUCLEOTIDE SEQUENCE</scope>
</reference>
<evidence type="ECO:0000313" key="2">
    <source>
        <dbReference type="EMBL" id="VEL09879.1"/>
    </source>
</evidence>
<protein>
    <submittedName>
        <fullName evidence="2">Uncharacterized protein</fullName>
    </submittedName>
</protein>
<dbReference type="EMBL" id="CAAALY010007485">
    <property type="protein sequence ID" value="VEL09879.1"/>
    <property type="molecule type" value="Genomic_DNA"/>
</dbReference>
<feature type="compositionally biased region" description="Basic residues" evidence="1">
    <location>
        <begin position="183"/>
        <end position="192"/>
    </location>
</feature>
<feature type="compositionally biased region" description="Polar residues" evidence="1">
    <location>
        <begin position="108"/>
        <end position="123"/>
    </location>
</feature>
<feature type="region of interest" description="Disordered" evidence="1">
    <location>
        <begin position="167"/>
        <end position="203"/>
    </location>
</feature>
<proteinExistence type="predicted"/>
<organism evidence="2 3">
    <name type="scientific">Protopolystoma xenopodis</name>
    <dbReference type="NCBI Taxonomy" id="117903"/>
    <lineage>
        <taxon>Eukaryota</taxon>
        <taxon>Metazoa</taxon>
        <taxon>Spiralia</taxon>
        <taxon>Lophotrochozoa</taxon>
        <taxon>Platyhelminthes</taxon>
        <taxon>Monogenea</taxon>
        <taxon>Polyopisthocotylea</taxon>
        <taxon>Polystomatidea</taxon>
        <taxon>Polystomatidae</taxon>
        <taxon>Protopolystoma</taxon>
    </lineage>
</organism>
<accession>A0A3S5CCL1</accession>
<comment type="caution">
    <text evidence="2">The sequence shown here is derived from an EMBL/GenBank/DDBJ whole genome shotgun (WGS) entry which is preliminary data.</text>
</comment>
<gene>
    <name evidence="2" type="ORF">PXEA_LOCUS3319</name>
</gene>
<evidence type="ECO:0000313" key="3">
    <source>
        <dbReference type="Proteomes" id="UP000784294"/>
    </source>
</evidence>
<name>A0A3S5CCL1_9PLAT</name>